<name>A0A8S5PKJ0_9CAUD</name>
<accession>A0A8S5PKJ0</accession>
<proteinExistence type="predicted"/>
<sequence length="39" mass="4661">MSCPHFIASCPQCYTHKVDILHFTLKTTLFRVHSNHFYH</sequence>
<reference evidence="1" key="1">
    <citation type="journal article" date="2021" name="Proc. Natl. Acad. Sci. U.S.A.">
        <title>A Catalog of Tens of Thousands of Viruses from Human Metagenomes Reveals Hidden Associations with Chronic Diseases.</title>
        <authorList>
            <person name="Tisza M.J."/>
            <person name="Buck C.B."/>
        </authorList>
    </citation>
    <scope>NUCLEOTIDE SEQUENCE</scope>
    <source>
        <strain evidence="1">CtL0q1</strain>
    </source>
</reference>
<organism evidence="1">
    <name type="scientific">Siphoviridae sp. ctL0q1</name>
    <dbReference type="NCBI Taxonomy" id="2825449"/>
    <lineage>
        <taxon>Viruses</taxon>
        <taxon>Duplodnaviria</taxon>
        <taxon>Heunggongvirae</taxon>
        <taxon>Uroviricota</taxon>
        <taxon>Caudoviricetes</taxon>
    </lineage>
</organism>
<dbReference type="EMBL" id="BK015443">
    <property type="protein sequence ID" value="DAE06995.1"/>
    <property type="molecule type" value="Genomic_DNA"/>
</dbReference>
<evidence type="ECO:0000313" key="1">
    <source>
        <dbReference type="EMBL" id="DAE06995.1"/>
    </source>
</evidence>
<protein>
    <submittedName>
        <fullName evidence="1">Uncharacterized protein</fullName>
    </submittedName>
</protein>